<protein>
    <submittedName>
        <fullName evidence="2">IS1595 family transposase</fullName>
    </submittedName>
</protein>
<evidence type="ECO:0000313" key="3">
    <source>
        <dbReference type="Proteomes" id="UP000823613"/>
    </source>
</evidence>
<dbReference type="PANTHER" id="PTHR33293:SF1">
    <property type="entry name" value="INSERTION ELEMENT IS1 1 PROTEIN INSB-RELATED"/>
    <property type="match status" value="1"/>
</dbReference>
<feature type="domain" description="ISXO2-like transposase" evidence="1">
    <location>
        <begin position="155"/>
        <end position="311"/>
    </location>
</feature>
<feature type="non-terminal residue" evidence="2">
    <location>
        <position position="356"/>
    </location>
</feature>
<dbReference type="InterPro" id="IPR051354">
    <property type="entry name" value="Transposase_27_IS1"/>
</dbReference>
<dbReference type="AlphaFoldDB" id="A0A9D9DI53"/>
<reference evidence="2" key="2">
    <citation type="journal article" date="2021" name="PeerJ">
        <title>Extensive microbial diversity within the chicken gut microbiome revealed by metagenomics and culture.</title>
        <authorList>
            <person name="Gilroy R."/>
            <person name="Ravi A."/>
            <person name="Getino M."/>
            <person name="Pursley I."/>
            <person name="Horton D.L."/>
            <person name="Alikhan N.F."/>
            <person name="Baker D."/>
            <person name="Gharbi K."/>
            <person name="Hall N."/>
            <person name="Watson M."/>
            <person name="Adriaenssens E.M."/>
            <person name="Foster-Nyarko E."/>
            <person name="Jarju S."/>
            <person name="Secka A."/>
            <person name="Antonio M."/>
            <person name="Oren A."/>
            <person name="Chaudhuri R.R."/>
            <person name="La Ragione R."/>
            <person name="Hildebrand F."/>
            <person name="Pallen M.J."/>
        </authorList>
    </citation>
    <scope>NUCLEOTIDE SEQUENCE</scope>
    <source>
        <strain evidence="2">11159</strain>
    </source>
</reference>
<proteinExistence type="predicted"/>
<sequence>MNNHQTNTKNTFSSIIELLKPLDETNLVIVKSFISALLENIDERKNAEKELIRDETYKNLVCPKCKSTNVKKNGTKNEKQRYRCNDCHYVFTLNSHTSLKYTKLSFDKRYEFVDMSQYDMSLLSIASRIKVSLPTTFLMRHKLFETLKFFQNSLILSGNIYADELYFPRNCKDGSSPDYRNSRKHGSDKKEIENRRKDQIIVMMAFDDEGHCLLKRIKTGSNKSEQMDKFFRKRVKDNSTLYTDGYRHYKTIAELINAVHIADKGTNDMTEEHQRINDFSSSVKRFINDIHKGVSTKYLQSYLNWYSFLYFINHQTDDIKKTLIKILSHLLSSTITITRRELYSRGRKKRKSNPLV</sequence>
<dbReference type="Proteomes" id="UP000823613">
    <property type="component" value="Unassembled WGS sequence"/>
</dbReference>
<dbReference type="InterPro" id="IPR024445">
    <property type="entry name" value="Tnp_ISXO2-like"/>
</dbReference>
<organism evidence="2 3">
    <name type="scientific">Candidatus Onthovivens merdipullorum</name>
    <dbReference type="NCBI Taxonomy" id="2840889"/>
    <lineage>
        <taxon>Bacteria</taxon>
        <taxon>Bacillati</taxon>
        <taxon>Bacillota</taxon>
        <taxon>Bacilli</taxon>
        <taxon>Bacillales</taxon>
        <taxon>Candidatus Onthovivens</taxon>
    </lineage>
</organism>
<reference evidence="2" key="1">
    <citation type="submission" date="2020-10" db="EMBL/GenBank/DDBJ databases">
        <authorList>
            <person name="Gilroy R."/>
        </authorList>
    </citation>
    <scope>NUCLEOTIDE SEQUENCE</scope>
    <source>
        <strain evidence="2">11159</strain>
    </source>
</reference>
<name>A0A9D9DI53_9BACL</name>
<evidence type="ECO:0000313" key="2">
    <source>
        <dbReference type="EMBL" id="MBO8427983.1"/>
    </source>
</evidence>
<gene>
    <name evidence="2" type="ORF">IAC58_05535</name>
</gene>
<comment type="caution">
    <text evidence="2">The sequence shown here is derived from an EMBL/GenBank/DDBJ whole genome shotgun (WGS) entry which is preliminary data.</text>
</comment>
<dbReference type="Pfam" id="PF03811">
    <property type="entry name" value="Zn_ribbon_InsA"/>
    <property type="match status" value="1"/>
</dbReference>
<dbReference type="Pfam" id="PF12762">
    <property type="entry name" value="DDE_Tnp_IS1595"/>
    <property type="match status" value="1"/>
</dbReference>
<dbReference type="NCBIfam" id="NF033547">
    <property type="entry name" value="transpos_IS1595"/>
    <property type="match status" value="1"/>
</dbReference>
<dbReference type="SMART" id="SM01126">
    <property type="entry name" value="DDE_Tnp_IS1595"/>
    <property type="match status" value="1"/>
</dbReference>
<dbReference type="PANTHER" id="PTHR33293">
    <property type="entry name" value="INSERTION ELEMENT IS1 1 PROTEIN INSB-RELATED"/>
    <property type="match status" value="1"/>
</dbReference>
<dbReference type="InterPro" id="IPR003220">
    <property type="entry name" value="InsA_N_dom_Znf"/>
</dbReference>
<accession>A0A9D9DI53</accession>
<evidence type="ECO:0000259" key="1">
    <source>
        <dbReference type="SMART" id="SM01126"/>
    </source>
</evidence>
<dbReference type="EMBL" id="JADIMY010000113">
    <property type="protein sequence ID" value="MBO8427983.1"/>
    <property type="molecule type" value="Genomic_DNA"/>
</dbReference>
<dbReference type="GO" id="GO:0006313">
    <property type="term" value="P:DNA transposition"/>
    <property type="evidence" value="ECO:0007669"/>
    <property type="project" value="InterPro"/>
</dbReference>